<reference evidence="2" key="1">
    <citation type="journal article" date="2018" name="Nat. Plants">
        <title>Whole-genome landscape of Medicago truncatula symbiotic genes.</title>
        <authorList>
            <person name="Pecrix Y."/>
            <person name="Gamas P."/>
            <person name="Carrere S."/>
        </authorList>
    </citation>
    <scope>NUCLEOTIDE SEQUENCE</scope>
    <source>
        <tissue evidence="2">Leaves</tissue>
    </source>
</reference>
<gene>
    <name evidence="2" type="ORF">MtrunA17_Chr3g0108031</name>
</gene>
<feature type="region of interest" description="Disordered" evidence="1">
    <location>
        <begin position="1"/>
        <end position="23"/>
    </location>
</feature>
<organism evidence="2">
    <name type="scientific">Medicago truncatula</name>
    <name type="common">Barrel medic</name>
    <name type="synonym">Medicago tribuloides</name>
    <dbReference type="NCBI Taxonomy" id="3880"/>
    <lineage>
        <taxon>Eukaryota</taxon>
        <taxon>Viridiplantae</taxon>
        <taxon>Streptophyta</taxon>
        <taxon>Embryophyta</taxon>
        <taxon>Tracheophyta</taxon>
        <taxon>Spermatophyta</taxon>
        <taxon>Magnoliopsida</taxon>
        <taxon>eudicotyledons</taxon>
        <taxon>Gunneridae</taxon>
        <taxon>Pentapetalae</taxon>
        <taxon>rosids</taxon>
        <taxon>fabids</taxon>
        <taxon>Fabales</taxon>
        <taxon>Fabaceae</taxon>
        <taxon>Papilionoideae</taxon>
        <taxon>50 kb inversion clade</taxon>
        <taxon>NPAAA clade</taxon>
        <taxon>Hologalegina</taxon>
        <taxon>IRL clade</taxon>
        <taxon>Trifolieae</taxon>
        <taxon>Medicago</taxon>
    </lineage>
</organism>
<dbReference type="Gramene" id="rna16177">
    <property type="protein sequence ID" value="RHN67921.1"/>
    <property type="gene ID" value="gene16177"/>
</dbReference>
<dbReference type="Proteomes" id="UP000265566">
    <property type="component" value="Chromosome 3"/>
</dbReference>
<comment type="caution">
    <text evidence="2">The sequence shown here is derived from an EMBL/GenBank/DDBJ whole genome shotgun (WGS) entry which is preliminary data.</text>
</comment>
<dbReference type="SUPFAM" id="SSF57997">
    <property type="entry name" value="Tropomyosin"/>
    <property type="match status" value="1"/>
</dbReference>
<proteinExistence type="predicted"/>
<protein>
    <submittedName>
        <fullName evidence="2">Uncharacterized protein</fullName>
    </submittedName>
</protein>
<evidence type="ECO:0000256" key="1">
    <source>
        <dbReference type="SAM" id="MobiDB-lite"/>
    </source>
</evidence>
<name>A0A396IT91_MEDTR</name>
<dbReference type="EMBL" id="PSQE01000003">
    <property type="protein sequence ID" value="RHN67921.1"/>
    <property type="molecule type" value="Genomic_DNA"/>
</dbReference>
<dbReference type="AlphaFoldDB" id="A0A396IT91"/>
<feature type="compositionally biased region" description="Polar residues" evidence="1">
    <location>
        <begin position="7"/>
        <end position="23"/>
    </location>
</feature>
<evidence type="ECO:0000313" key="2">
    <source>
        <dbReference type="EMBL" id="RHN67921.1"/>
    </source>
</evidence>
<sequence>MNKLWSAKSTQNDIDSESSTAKSQIHELSLQIDELRKKLEDLEKRRDDLKSEVNTCDVQKSKLKAECAEWAQQSKELLSALASSEVDLREAERVRKLAKEGFANLKSLFPTF</sequence>
<accession>A0A396IT91</accession>
<dbReference type="Gene3D" id="1.10.287.1490">
    <property type="match status" value="1"/>
</dbReference>